<dbReference type="AlphaFoldDB" id="A0A0P1G7Y8"/>
<protein>
    <recommendedName>
        <fullName evidence="1">DUF1330 domain-containing protein</fullName>
    </recommendedName>
</protein>
<dbReference type="Gene3D" id="3.30.70.100">
    <property type="match status" value="1"/>
</dbReference>
<dbReference type="RefSeq" id="WP_058289581.1">
    <property type="nucleotide sequence ID" value="NZ_CYSD01000021.1"/>
</dbReference>
<proteinExistence type="predicted"/>
<reference evidence="2 3" key="1">
    <citation type="submission" date="2015-09" db="EMBL/GenBank/DDBJ databases">
        <authorList>
            <consortium name="Swine Surveillance"/>
        </authorList>
    </citation>
    <scope>NUCLEOTIDE SEQUENCE [LARGE SCALE GENOMIC DNA]</scope>
    <source>
        <strain evidence="2 3">CECT 7557</strain>
    </source>
</reference>
<keyword evidence="3" id="KW-1185">Reference proteome</keyword>
<dbReference type="EMBL" id="CYSD01000021">
    <property type="protein sequence ID" value="CUH77682.1"/>
    <property type="molecule type" value="Genomic_DNA"/>
</dbReference>
<gene>
    <name evidence="2" type="ORF">TRM7557_01487</name>
</gene>
<name>A0A0P1G7Y8_9RHOB</name>
<evidence type="ECO:0000259" key="1">
    <source>
        <dbReference type="Pfam" id="PF07045"/>
    </source>
</evidence>
<dbReference type="OrthoDB" id="9806380at2"/>
<organism evidence="2 3">
    <name type="scientific">Tritonibacter multivorans</name>
    <dbReference type="NCBI Taxonomy" id="928856"/>
    <lineage>
        <taxon>Bacteria</taxon>
        <taxon>Pseudomonadati</taxon>
        <taxon>Pseudomonadota</taxon>
        <taxon>Alphaproteobacteria</taxon>
        <taxon>Rhodobacterales</taxon>
        <taxon>Paracoccaceae</taxon>
        <taxon>Tritonibacter</taxon>
    </lineage>
</organism>
<evidence type="ECO:0000313" key="2">
    <source>
        <dbReference type="EMBL" id="CUH77682.1"/>
    </source>
</evidence>
<dbReference type="SUPFAM" id="SSF54909">
    <property type="entry name" value="Dimeric alpha+beta barrel"/>
    <property type="match status" value="1"/>
</dbReference>
<dbReference type="InterPro" id="IPR011008">
    <property type="entry name" value="Dimeric_a/b-barrel"/>
</dbReference>
<feature type="domain" description="DUF1330" evidence="1">
    <location>
        <begin position="2"/>
        <end position="93"/>
    </location>
</feature>
<sequence length="95" mass="10280">MVYAYGNIIVSAPEQLAAYREKAADALNRHQGRVVSASPKQTVIEGDFGETGIGVLLEFPTAQDAKNWITDPDLQSTHDLRRAAGQSNIVIIGEL</sequence>
<accession>A0A0P1G7Y8</accession>
<dbReference type="Pfam" id="PF07045">
    <property type="entry name" value="DUF1330"/>
    <property type="match status" value="1"/>
</dbReference>
<evidence type="ECO:0000313" key="3">
    <source>
        <dbReference type="Proteomes" id="UP000052022"/>
    </source>
</evidence>
<dbReference type="Proteomes" id="UP000052022">
    <property type="component" value="Unassembled WGS sequence"/>
</dbReference>
<dbReference type="InterPro" id="IPR010753">
    <property type="entry name" value="DUF1330"/>
</dbReference>